<evidence type="ECO:0000256" key="1">
    <source>
        <dbReference type="ARBA" id="ARBA00005771"/>
    </source>
</evidence>
<dbReference type="SUPFAM" id="SSF52540">
    <property type="entry name" value="P-loop containing nucleoside triphosphate hydrolases"/>
    <property type="match status" value="1"/>
</dbReference>
<comment type="caution">
    <text evidence="4">The sequence shown here is derived from an EMBL/GenBank/DDBJ whole genome shotgun (WGS) entry which is preliminary data.</text>
</comment>
<dbReference type="Proteomes" id="UP000821866">
    <property type="component" value="Unassembled WGS sequence"/>
</dbReference>
<dbReference type="PANTHER" id="PTHR11783">
    <property type="entry name" value="SULFOTRANSFERASE SULT"/>
    <property type="match status" value="1"/>
</dbReference>
<dbReference type="Gene3D" id="3.40.50.300">
    <property type="entry name" value="P-loop containing nucleotide triphosphate hydrolases"/>
    <property type="match status" value="1"/>
</dbReference>
<dbReference type="VEuPathDB" id="VectorBase:LOC119174631"/>
<dbReference type="AlphaFoldDB" id="A0A9J6CVD8"/>
<dbReference type="InterPro" id="IPR000863">
    <property type="entry name" value="Sulfotransferase_dom"/>
</dbReference>
<evidence type="ECO:0000313" key="5">
    <source>
        <dbReference type="Proteomes" id="UP000821866"/>
    </source>
</evidence>
<evidence type="ECO:0000259" key="3">
    <source>
        <dbReference type="Pfam" id="PF00685"/>
    </source>
</evidence>
<dbReference type="InterPro" id="IPR027417">
    <property type="entry name" value="P-loop_NTPase"/>
</dbReference>
<dbReference type="GO" id="GO:0008146">
    <property type="term" value="F:sulfotransferase activity"/>
    <property type="evidence" value="ECO:0007669"/>
    <property type="project" value="InterPro"/>
</dbReference>
<evidence type="ECO:0000313" key="4">
    <source>
        <dbReference type="EMBL" id="KAH7934451.1"/>
    </source>
</evidence>
<reference evidence="4" key="1">
    <citation type="journal article" date="2020" name="Cell">
        <title>Large-Scale Comparative Analyses of Tick Genomes Elucidate Their Genetic Diversity and Vector Capacities.</title>
        <authorList>
            <consortium name="Tick Genome and Microbiome Consortium (TIGMIC)"/>
            <person name="Jia N."/>
            <person name="Wang J."/>
            <person name="Shi W."/>
            <person name="Du L."/>
            <person name="Sun Y."/>
            <person name="Zhan W."/>
            <person name="Jiang J.F."/>
            <person name="Wang Q."/>
            <person name="Zhang B."/>
            <person name="Ji P."/>
            <person name="Bell-Sakyi L."/>
            <person name="Cui X.M."/>
            <person name="Yuan T.T."/>
            <person name="Jiang B.G."/>
            <person name="Yang W.F."/>
            <person name="Lam T.T."/>
            <person name="Chang Q.C."/>
            <person name="Ding S.J."/>
            <person name="Wang X.J."/>
            <person name="Zhu J.G."/>
            <person name="Ruan X.D."/>
            <person name="Zhao L."/>
            <person name="Wei J.T."/>
            <person name="Ye R.Z."/>
            <person name="Que T.C."/>
            <person name="Du C.H."/>
            <person name="Zhou Y.H."/>
            <person name="Cheng J.X."/>
            <person name="Dai P.F."/>
            <person name="Guo W.B."/>
            <person name="Han X.H."/>
            <person name="Huang E.J."/>
            <person name="Li L.F."/>
            <person name="Wei W."/>
            <person name="Gao Y.C."/>
            <person name="Liu J.Z."/>
            <person name="Shao H.Z."/>
            <person name="Wang X."/>
            <person name="Wang C.C."/>
            <person name="Yang T.C."/>
            <person name="Huo Q.B."/>
            <person name="Li W."/>
            <person name="Chen H.Y."/>
            <person name="Chen S.E."/>
            <person name="Zhou L.G."/>
            <person name="Ni X.B."/>
            <person name="Tian J.H."/>
            <person name="Sheng Y."/>
            <person name="Liu T."/>
            <person name="Pan Y.S."/>
            <person name="Xia L.Y."/>
            <person name="Li J."/>
            <person name="Zhao F."/>
            <person name="Cao W.C."/>
        </authorList>
    </citation>
    <scope>NUCLEOTIDE SEQUENCE</scope>
    <source>
        <strain evidence="4">Rmic-2018</strain>
    </source>
</reference>
<dbReference type="Pfam" id="PF00685">
    <property type="entry name" value="Sulfotransfer_1"/>
    <property type="match status" value="1"/>
</dbReference>
<feature type="domain" description="Sulfotransferase" evidence="3">
    <location>
        <begin position="12"/>
        <end position="124"/>
    </location>
</feature>
<sequence>MDTEGWVSSMPVRLFMTHLPLSRDIMNEEAKYAYVARNPWDVCVSQFRVTKDFSIAKFEDGTFEAFFEPFIKGDLGYGSYFDHVASGYAFKDKQNVFFVTYEELKKDTKGTILRLAGFLGESYQSALLKDSQML</sequence>
<keyword evidence="2" id="KW-0808">Transferase</keyword>
<reference evidence="4" key="2">
    <citation type="submission" date="2021-09" db="EMBL/GenBank/DDBJ databases">
        <authorList>
            <person name="Jia N."/>
            <person name="Wang J."/>
            <person name="Shi W."/>
            <person name="Du L."/>
            <person name="Sun Y."/>
            <person name="Zhan W."/>
            <person name="Jiang J."/>
            <person name="Wang Q."/>
            <person name="Zhang B."/>
            <person name="Ji P."/>
            <person name="Sakyi L.B."/>
            <person name="Cui X."/>
            <person name="Yuan T."/>
            <person name="Jiang B."/>
            <person name="Yang W."/>
            <person name="Lam T.T.-Y."/>
            <person name="Chang Q."/>
            <person name="Ding S."/>
            <person name="Wang X."/>
            <person name="Zhu J."/>
            <person name="Ruan X."/>
            <person name="Zhao L."/>
            <person name="Wei J."/>
            <person name="Que T."/>
            <person name="Du C."/>
            <person name="Cheng J."/>
            <person name="Dai P."/>
            <person name="Han X."/>
            <person name="Huang E."/>
            <person name="Gao Y."/>
            <person name="Liu J."/>
            <person name="Shao H."/>
            <person name="Ye R."/>
            <person name="Li L."/>
            <person name="Wei W."/>
            <person name="Wang X."/>
            <person name="Wang C."/>
            <person name="Huo Q."/>
            <person name="Li W."/>
            <person name="Guo W."/>
            <person name="Chen H."/>
            <person name="Chen S."/>
            <person name="Zhou L."/>
            <person name="Zhou L."/>
            <person name="Ni X."/>
            <person name="Tian J."/>
            <person name="Zhou Y."/>
            <person name="Sheng Y."/>
            <person name="Liu T."/>
            <person name="Pan Y."/>
            <person name="Xia L."/>
            <person name="Li J."/>
            <person name="Zhao F."/>
            <person name="Cao W."/>
        </authorList>
    </citation>
    <scope>NUCLEOTIDE SEQUENCE</scope>
    <source>
        <strain evidence="4">Rmic-2018</strain>
        <tissue evidence="4">Larvae</tissue>
    </source>
</reference>
<proteinExistence type="inferred from homology"/>
<keyword evidence="5" id="KW-1185">Reference proteome</keyword>
<evidence type="ECO:0000256" key="2">
    <source>
        <dbReference type="ARBA" id="ARBA00022679"/>
    </source>
</evidence>
<protein>
    <recommendedName>
        <fullName evidence="3">Sulfotransferase domain-containing protein</fullName>
    </recommendedName>
</protein>
<accession>A0A9J6CVD8</accession>
<gene>
    <name evidence="4" type="ORF">HPB51_029174</name>
</gene>
<dbReference type="EMBL" id="JABSTU010006462">
    <property type="protein sequence ID" value="KAH7934451.1"/>
    <property type="molecule type" value="Genomic_DNA"/>
</dbReference>
<name>A0A9J6CVD8_RHIMP</name>
<organism evidence="4 5">
    <name type="scientific">Rhipicephalus microplus</name>
    <name type="common">Cattle tick</name>
    <name type="synonym">Boophilus microplus</name>
    <dbReference type="NCBI Taxonomy" id="6941"/>
    <lineage>
        <taxon>Eukaryota</taxon>
        <taxon>Metazoa</taxon>
        <taxon>Ecdysozoa</taxon>
        <taxon>Arthropoda</taxon>
        <taxon>Chelicerata</taxon>
        <taxon>Arachnida</taxon>
        <taxon>Acari</taxon>
        <taxon>Parasitiformes</taxon>
        <taxon>Ixodida</taxon>
        <taxon>Ixodoidea</taxon>
        <taxon>Ixodidae</taxon>
        <taxon>Rhipicephalinae</taxon>
        <taxon>Rhipicephalus</taxon>
        <taxon>Boophilus</taxon>
    </lineage>
</organism>
<comment type="similarity">
    <text evidence="1">Belongs to the sulfotransferase 1 family.</text>
</comment>